<accession>A0A420XRG6</accession>
<evidence type="ECO:0000256" key="11">
    <source>
        <dbReference type="ARBA" id="ARBA00023204"/>
    </source>
</evidence>
<evidence type="ECO:0000313" key="20">
    <source>
        <dbReference type="EMBL" id="RKS77454.1"/>
    </source>
</evidence>
<dbReference type="InterPro" id="IPR000212">
    <property type="entry name" value="DNA_helicase_UvrD/REP"/>
</dbReference>
<evidence type="ECO:0000256" key="2">
    <source>
        <dbReference type="ARBA" id="ARBA00022723"/>
    </source>
</evidence>
<dbReference type="InterPro" id="IPR027417">
    <property type="entry name" value="P-loop_NTPase"/>
</dbReference>
<evidence type="ECO:0000256" key="16">
    <source>
        <dbReference type="PROSITE-ProRule" id="PRU00560"/>
    </source>
</evidence>
<dbReference type="OrthoDB" id="9810135at2"/>
<evidence type="ECO:0000256" key="8">
    <source>
        <dbReference type="ARBA" id="ARBA00022840"/>
    </source>
</evidence>
<dbReference type="Gene3D" id="1.10.486.10">
    <property type="entry name" value="PCRA, domain 4"/>
    <property type="match status" value="1"/>
</dbReference>
<keyword evidence="21" id="KW-1185">Reference proteome</keyword>
<comment type="catalytic activity">
    <reaction evidence="13 15">
        <text>Couples ATP hydrolysis with the unwinding of duplex DNA by translocating in the 3'-5' direction.</text>
        <dbReference type="EC" id="5.6.2.4"/>
    </reaction>
</comment>
<dbReference type="GO" id="GO:0000724">
    <property type="term" value="P:double-strand break repair via homologous recombination"/>
    <property type="evidence" value="ECO:0007669"/>
    <property type="project" value="UniProtKB-UniRule"/>
</dbReference>
<feature type="domain" description="UvrD-like helicase ATP-binding" evidence="18">
    <location>
        <begin position="13"/>
        <end position="346"/>
    </location>
</feature>
<protein>
    <recommendedName>
        <fullName evidence="15">RecBCD enzyme subunit RecB</fullName>
        <ecNumber evidence="15">3.1.11.5</ecNumber>
        <ecNumber evidence="15">5.6.2.4</ecNumber>
    </recommendedName>
    <alternativeName>
        <fullName evidence="15">DNA 3'-5' helicase subunit RecB</fullName>
    </alternativeName>
    <alternativeName>
        <fullName evidence="15">Exonuclease V subunit RecB</fullName>
        <shortName evidence="15">ExoV subunit RecB</shortName>
    </alternativeName>
    <alternativeName>
        <fullName evidence="15">Helicase/nuclease RecBCD subunit RecB</fullName>
    </alternativeName>
</protein>
<dbReference type="SUPFAM" id="SSF52980">
    <property type="entry name" value="Restriction endonuclease-like"/>
    <property type="match status" value="1"/>
</dbReference>
<dbReference type="InterPro" id="IPR011604">
    <property type="entry name" value="PDDEXK-like_dom_sf"/>
</dbReference>
<evidence type="ECO:0000256" key="17">
    <source>
        <dbReference type="SAM" id="MobiDB-lite"/>
    </source>
</evidence>
<dbReference type="InterPro" id="IPR011335">
    <property type="entry name" value="Restrct_endonuc-II-like"/>
</dbReference>
<dbReference type="Gene3D" id="1.10.3170.10">
    <property type="entry name" value="Recbcd, chain B, domain 2"/>
    <property type="match status" value="1"/>
</dbReference>
<dbReference type="AlphaFoldDB" id="A0A420XRG6"/>
<organism evidence="20 21">
    <name type="scientific">Motilibacter peucedani</name>
    <dbReference type="NCBI Taxonomy" id="598650"/>
    <lineage>
        <taxon>Bacteria</taxon>
        <taxon>Bacillati</taxon>
        <taxon>Actinomycetota</taxon>
        <taxon>Actinomycetes</taxon>
        <taxon>Motilibacterales</taxon>
        <taxon>Motilibacteraceae</taxon>
        <taxon>Motilibacter</taxon>
    </lineage>
</organism>
<dbReference type="GO" id="GO:0009338">
    <property type="term" value="C:exodeoxyribonuclease V complex"/>
    <property type="evidence" value="ECO:0007669"/>
    <property type="project" value="TreeGrafter"/>
</dbReference>
<name>A0A420XRG6_9ACTN</name>
<keyword evidence="12 15" id="KW-0413">Isomerase</keyword>
<dbReference type="Gene3D" id="3.40.50.300">
    <property type="entry name" value="P-loop containing nucleotide triphosphate hydrolases"/>
    <property type="match status" value="3"/>
</dbReference>
<evidence type="ECO:0000256" key="15">
    <source>
        <dbReference type="HAMAP-Rule" id="MF_01485"/>
    </source>
</evidence>
<dbReference type="PANTHER" id="PTHR11070:SF23">
    <property type="entry name" value="RECBCD ENZYME SUBUNIT RECB"/>
    <property type="match status" value="1"/>
</dbReference>
<comment type="catalytic activity">
    <reaction evidence="14 15">
        <text>ATP + H2O = ADP + phosphate + H(+)</text>
        <dbReference type="Rhea" id="RHEA:13065"/>
        <dbReference type="ChEBI" id="CHEBI:15377"/>
        <dbReference type="ChEBI" id="CHEBI:15378"/>
        <dbReference type="ChEBI" id="CHEBI:30616"/>
        <dbReference type="ChEBI" id="CHEBI:43474"/>
        <dbReference type="ChEBI" id="CHEBI:456216"/>
        <dbReference type="EC" id="5.6.2.4"/>
    </reaction>
</comment>
<feature type="active site" description="For nuclease activity" evidence="15">
    <location>
        <position position="1022"/>
    </location>
</feature>
<dbReference type="PROSITE" id="PS51198">
    <property type="entry name" value="UVRD_HELICASE_ATP_BIND"/>
    <property type="match status" value="1"/>
</dbReference>
<feature type="binding site" evidence="15">
    <location>
        <position position="879"/>
    </location>
    <ligand>
        <name>Mg(2+)</name>
        <dbReference type="ChEBI" id="CHEBI:18420"/>
    </ligand>
</feature>
<dbReference type="Pfam" id="PF13361">
    <property type="entry name" value="UvrD_C"/>
    <property type="match status" value="1"/>
</dbReference>
<feature type="binding site" evidence="16">
    <location>
        <begin position="34"/>
        <end position="41"/>
    </location>
    <ligand>
        <name>ATP</name>
        <dbReference type="ChEBI" id="CHEBI:30616"/>
    </ligand>
</feature>
<evidence type="ECO:0000256" key="13">
    <source>
        <dbReference type="ARBA" id="ARBA00034617"/>
    </source>
</evidence>
<dbReference type="GO" id="GO:0016887">
    <property type="term" value="F:ATP hydrolysis activity"/>
    <property type="evidence" value="ECO:0007669"/>
    <property type="project" value="RHEA"/>
</dbReference>
<dbReference type="GO" id="GO:0003677">
    <property type="term" value="F:DNA binding"/>
    <property type="evidence" value="ECO:0007669"/>
    <property type="project" value="UniProtKB-UniRule"/>
</dbReference>
<comment type="miscellaneous">
    <text evidence="15">In the RecBCD complex, RecB has a slow 3'-5' helicase, an exonuclease activity and loads RecA onto ssDNA, RecD has a fast 5'-3' helicase activity, while RecC stimulates the ATPase and processivity of the RecB helicase and contributes to recognition of the Chi site.</text>
</comment>
<dbReference type="Proteomes" id="UP000281955">
    <property type="component" value="Unassembled WGS sequence"/>
</dbReference>
<dbReference type="EC" id="3.1.11.5" evidence="15"/>
<evidence type="ECO:0000256" key="14">
    <source>
        <dbReference type="ARBA" id="ARBA00048988"/>
    </source>
</evidence>
<keyword evidence="10 15" id="KW-0238">DNA-binding</keyword>
<reference evidence="20 21" key="1">
    <citation type="submission" date="2018-10" db="EMBL/GenBank/DDBJ databases">
        <title>Genomic Encyclopedia of Archaeal and Bacterial Type Strains, Phase II (KMG-II): from individual species to whole genera.</title>
        <authorList>
            <person name="Goeker M."/>
        </authorList>
    </citation>
    <scope>NUCLEOTIDE SEQUENCE [LARGE SCALE GENOMIC DNA]</scope>
    <source>
        <strain evidence="20 21">RP-AC37</strain>
    </source>
</reference>
<dbReference type="PANTHER" id="PTHR11070">
    <property type="entry name" value="UVRD / RECB / PCRA DNA HELICASE FAMILY MEMBER"/>
    <property type="match status" value="1"/>
</dbReference>
<dbReference type="InterPro" id="IPR038726">
    <property type="entry name" value="PDDEXK_AddAB-type"/>
</dbReference>
<feature type="binding site" evidence="15">
    <location>
        <position position="1005"/>
    </location>
    <ligand>
        <name>Mg(2+)</name>
        <dbReference type="ChEBI" id="CHEBI:18420"/>
    </ligand>
</feature>
<dbReference type="GO" id="GO:0005524">
    <property type="term" value="F:ATP binding"/>
    <property type="evidence" value="ECO:0007669"/>
    <property type="project" value="UniProtKB-UniRule"/>
</dbReference>
<dbReference type="GO" id="GO:0000287">
    <property type="term" value="F:magnesium ion binding"/>
    <property type="evidence" value="ECO:0007669"/>
    <property type="project" value="UniProtKB-UniRule"/>
</dbReference>
<comment type="cofactor">
    <cofactor evidence="15">
        <name>Mg(2+)</name>
        <dbReference type="ChEBI" id="CHEBI:18420"/>
    </cofactor>
    <text evidence="15">Binds 1 Mg(2+) ion per subunit.</text>
</comment>
<keyword evidence="8 15" id="KW-0067">ATP-binding</keyword>
<feature type="binding site" evidence="15">
    <location>
        <position position="1022"/>
    </location>
    <ligand>
        <name>Mg(2+)</name>
        <dbReference type="ChEBI" id="CHEBI:18420"/>
    </ligand>
</feature>
<evidence type="ECO:0000259" key="18">
    <source>
        <dbReference type="PROSITE" id="PS51198"/>
    </source>
</evidence>
<evidence type="ECO:0000256" key="12">
    <source>
        <dbReference type="ARBA" id="ARBA00023235"/>
    </source>
</evidence>
<keyword evidence="11 15" id="KW-0234">DNA repair</keyword>
<dbReference type="Pfam" id="PF00580">
    <property type="entry name" value="UvrD-helicase"/>
    <property type="match status" value="1"/>
</dbReference>
<dbReference type="GO" id="GO:0008854">
    <property type="term" value="F:exodeoxyribonuclease V activity"/>
    <property type="evidence" value="ECO:0007669"/>
    <property type="project" value="UniProtKB-EC"/>
</dbReference>
<gene>
    <name evidence="15" type="primary">recB</name>
    <name evidence="20" type="ORF">CLV35_1140</name>
</gene>
<dbReference type="RefSeq" id="WP_121192493.1">
    <property type="nucleotide sequence ID" value="NZ_RBWV01000010.1"/>
</dbReference>
<keyword evidence="5 15" id="KW-0378">Hydrolase</keyword>
<feature type="region of interest" description="Disordered" evidence="17">
    <location>
        <begin position="820"/>
        <end position="852"/>
    </location>
</feature>
<feature type="region of interest" description="Nuclease activity, interacts with RecD and RecA" evidence="15">
    <location>
        <begin position="808"/>
        <end position="1129"/>
    </location>
</feature>
<dbReference type="Pfam" id="PF12705">
    <property type="entry name" value="PDDEXK_1"/>
    <property type="match status" value="1"/>
</dbReference>
<keyword evidence="2 15" id="KW-0479">Metal-binding</keyword>
<dbReference type="InterPro" id="IPR004586">
    <property type="entry name" value="RecB"/>
</dbReference>
<keyword evidence="6 15" id="KW-0347">Helicase</keyword>
<comment type="similarity">
    <text evidence="15">Belongs to the helicase family. UvrD subfamily.</text>
</comment>
<keyword evidence="4 15" id="KW-0227">DNA damage</keyword>
<comment type="function">
    <text evidence="15">A helicase/nuclease that prepares dsDNA breaks (DSB) for recombinational DNA repair. Binds to DSBs and unwinds DNA via a highly rapid and processive ATP-dependent bidirectional helicase activity. Unwinds dsDNA until it encounters a Chi (crossover hotspot instigator) sequence from the 3' direction. Cuts ssDNA a few nucleotides 3' to the Chi site. The properties and activities of the enzyme are changed at Chi. The Chi-altered holoenzyme produces a long 3'-ssDNA overhang and facilitates RecA-binding to the ssDNA for homologous DNA recombination and repair. Holoenzyme degrades any linearized DNA that is unable to undergo homologous recombination. In the holoenzyme this subunit contributes ATPase, 3'-5' helicase, exonuclease activity and loads RecA onto ssDNA.</text>
</comment>
<proteinExistence type="inferred from homology"/>
<evidence type="ECO:0000256" key="10">
    <source>
        <dbReference type="ARBA" id="ARBA00023125"/>
    </source>
</evidence>
<evidence type="ECO:0000256" key="1">
    <source>
        <dbReference type="ARBA" id="ARBA00022722"/>
    </source>
</evidence>
<feature type="region of interest" description="DNA-binding and helicase activity, interacts with RecC" evidence="15">
    <location>
        <begin position="1"/>
        <end position="776"/>
    </location>
</feature>
<evidence type="ECO:0000313" key="21">
    <source>
        <dbReference type="Proteomes" id="UP000281955"/>
    </source>
</evidence>
<dbReference type="GO" id="GO:0043138">
    <property type="term" value="F:3'-5' DNA helicase activity"/>
    <property type="evidence" value="ECO:0007669"/>
    <property type="project" value="UniProtKB-UniRule"/>
</dbReference>
<evidence type="ECO:0000256" key="7">
    <source>
        <dbReference type="ARBA" id="ARBA00022839"/>
    </source>
</evidence>
<evidence type="ECO:0000259" key="19">
    <source>
        <dbReference type="PROSITE" id="PS51217"/>
    </source>
</evidence>
<evidence type="ECO:0000256" key="6">
    <source>
        <dbReference type="ARBA" id="ARBA00022806"/>
    </source>
</evidence>
<dbReference type="SUPFAM" id="SSF52540">
    <property type="entry name" value="P-loop containing nucleoside triphosphate hydrolases"/>
    <property type="match status" value="1"/>
</dbReference>
<sequence length="1129" mass="120927">MSAPSTTPAAGSRTVPHGFDLLGELPTGTTVLEASAGTGKTFTIAALVARYLAEGRATMDELLVVSFSREATRELRERVRERLVSTRDGLAAAVAGKPVEGADAVLEHLLDAAPDELARRAARLSDALAGFDSATVTTTHGFSHQVLAALGTASDHDTGAELLERRGDLVAEVADDLFLRKWGPPGAPAPELSREEFGELAAAVVEDPATRLLPDPRVGGLPGTRARIAAAVRQEVDVRKRRRQLLDYDDMLLRLRATLTDPASGPDAVARLRARYSVVLVDEFQDTDPVQWSILSAAFHDARTLVLIGDPKQAIYRFRGADVHAYLQAVESARSVSTLPTNWRSDALLLDGLSAVFSGAALGDERIRVLPVLPEHPGRLVSVPDEPAGQLRPPVQLRVVPRDGRPLTGKGLLGTDDARRLVAADLAAEVVEQLGTARVAPRDGGPERALRPGDIAVLTRLTREARQVEAALREAGVPVVVSSRSSVFGTRAAAEWQLLLEAMEQPHRATRVRRFALGCFVGLSAADLDGPRAAETDALALRLRAWGSVLAERGVAALLEAVSLAQDLQPRLLEQPDGERLLTDLRHVGEALHEASLDAHLGLAALLPWLRRRITEAGSEEARERSRRLESDAAAVQVLTVHTSKGLEFPVVMVPFAWSQWSPEDPASVVFHEGGERLRDVGGPGSPDWAAHVAAHRREEVDDELRLAYVALTRAQGELVLWWAATANTSSSPLHRLLMHSGAEVAPLEVAVPSDAAAVEAFGSRAAASGGGLGVATVAPRPPARWTPPEAPPPPLELALFERRLDDGWRRTSYSALTAAAHEQRLGSEPETPQTEDERDLDQPAVPPSSPAVADAHLRDVRSSWDELQGGTGFGTLVHAVLEHADPSSSASVDETVRTQAARLGPGTDVPALVRALQQALDTPLGPLADGLALSRLALGDRLPELDFELPLSGGDSPAPARVVLADLVPLWRQHCAGDPLADYADALARLEPAPLRGYLTGSIDAVLRVGPAQSRRYVVVDYKTNRLGSRDEPLTAWHYRTEAMHDAMVEAHYPLQALLYEVALHRYLRWRVADYDPARHLGGALYLFLRGMSGPGVTAADGSAPGVFAWQAPASLVVATSELLAGAR</sequence>
<comment type="subunit">
    <text evidence="15">Heterotrimer of RecB, RecC and RecD. All subunits contribute to DNA-binding. Interacts with RecA.</text>
</comment>
<evidence type="ECO:0000256" key="4">
    <source>
        <dbReference type="ARBA" id="ARBA00022763"/>
    </source>
</evidence>
<comment type="domain">
    <text evidence="15">The C-terminal domain has nuclease activity and interacts with RecD. It interacts with RecA, facilitating its loading onto ssDNA.</text>
</comment>
<dbReference type="EMBL" id="RBWV01000010">
    <property type="protein sequence ID" value="RKS77454.1"/>
    <property type="molecule type" value="Genomic_DNA"/>
</dbReference>
<dbReference type="InterPro" id="IPR014017">
    <property type="entry name" value="DNA_helicase_UvrD-like_C"/>
</dbReference>
<comment type="catalytic activity">
    <reaction evidence="15">
        <text>Exonucleolytic cleavage (in the presence of ATP) in either 5'- to 3'- or 3'- to 5'-direction to yield 5'-phosphooligonucleotides.</text>
        <dbReference type="EC" id="3.1.11.5"/>
    </reaction>
</comment>
<comment type="domain">
    <text evidence="15">The N-terminal DNA-binding domain is a ssDNA-dependent ATPase and has ATP-dependent 3'-5' helicase function. This domain interacts with RecC.</text>
</comment>
<dbReference type="Gene3D" id="3.90.320.10">
    <property type="match status" value="1"/>
</dbReference>
<keyword evidence="7 15" id="KW-0269">Exonuclease</keyword>
<keyword evidence="9 15" id="KW-0460">Magnesium</keyword>
<dbReference type="EC" id="5.6.2.4" evidence="15"/>
<dbReference type="InterPro" id="IPR014016">
    <property type="entry name" value="UvrD-like_ATP-bd"/>
</dbReference>
<keyword evidence="1 15" id="KW-0540">Nuclease</keyword>
<dbReference type="HAMAP" id="MF_01485">
    <property type="entry name" value="RecB"/>
    <property type="match status" value="1"/>
</dbReference>
<keyword evidence="3 15" id="KW-0547">Nucleotide-binding</keyword>
<feature type="domain" description="UvrD-like helicase C-terminal" evidence="19">
    <location>
        <begin position="378"/>
        <end position="646"/>
    </location>
</feature>
<dbReference type="InParanoid" id="A0A420XRG6"/>
<dbReference type="PROSITE" id="PS51217">
    <property type="entry name" value="UVRD_HELICASE_CTER"/>
    <property type="match status" value="1"/>
</dbReference>
<evidence type="ECO:0000256" key="5">
    <source>
        <dbReference type="ARBA" id="ARBA00022801"/>
    </source>
</evidence>
<comment type="caution">
    <text evidence="20">The sequence shown here is derived from an EMBL/GenBank/DDBJ whole genome shotgun (WGS) entry which is preliminary data.</text>
</comment>
<dbReference type="CDD" id="cd22352">
    <property type="entry name" value="RecB_C-like"/>
    <property type="match status" value="1"/>
</dbReference>
<evidence type="ECO:0000256" key="9">
    <source>
        <dbReference type="ARBA" id="ARBA00022842"/>
    </source>
</evidence>
<evidence type="ECO:0000256" key="3">
    <source>
        <dbReference type="ARBA" id="ARBA00022741"/>
    </source>
</evidence>
<dbReference type="GO" id="GO:0005829">
    <property type="term" value="C:cytosol"/>
    <property type="evidence" value="ECO:0007669"/>
    <property type="project" value="TreeGrafter"/>
</dbReference>